<accession>A0A5D6W137</accession>
<gene>
    <name evidence="2" type="ORF">FZ040_11855</name>
</gene>
<sequence>MDEKKSGRGGAREGAGRPREFNESCKPRAIYCSFGEKQEMEKFLAFRRILEKYDVNPFALSVTFGDMMSFMQVGTGMGLLQLRKEMPEEAVNEMVKKIESINDKVRKYQVRGKKS</sequence>
<reference evidence="2 3" key="1">
    <citation type="submission" date="2019-08" db="EMBL/GenBank/DDBJ databases">
        <title>Selenomonas sp. mPRGC5 and Selenomonas sp. mPRGC8 isolated from ruminal fluid of dairy goat (Capra hircus).</title>
        <authorList>
            <person name="Poothong S."/>
            <person name="Nuengjamnong C."/>
            <person name="Tanasupawat S."/>
        </authorList>
    </citation>
    <scope>NUCLEOTIDE SEQUENCE [LARGE SCALE GENOMIC DNA]</scope>
    <source>
        <strain evidence="3">mPRGC5</strain>
    </source>
</reference>
<comment type="caution">
    <text evidence="2">The sequence shown here is derived from an EMBL/GenBank/DDBJ whole genome shotgun (WGS) entry which is preliminary data.</text>
</comment>
<evidence type="ECO:0000313" key="3">
    <source>
        <dbReference type="Proteomes" id="UP000323646"/>
    </source>
</evidence>
<name>A0A5D6W137_9FIRM</name>
<dbReference type="AlphaFoldDB" id="A0A5D6W137"/>
<evidence type="ECO:0000313" key="2">
    <source>
        <dbReference type="EMBL" id="TYZ20505.1"/>
    </source>
</evidence>
<protein>
    <submittedName>
        <fullName evidence="2">Uncharacterized protein</fullName>
    </submittedName>
</protein>
<proteinExistence type="predicted"/>
<feature type="region of interest" description="Disordered" evidence="1">
    <location>
        <begin position="1"/>
        <end position="21"/>
    </location>
</feature>
<keyword evidence="3" id="KW-1185">Reference proteome</keyword>
<organism evidence="2 3">
    <name type="scientific">Selenomonas ruminis</name>
    <dbReference type="NCBI Taxonomy" id="2593411"/>
    <lineage>
        <taxon>Bacteria</taxon>
        <taxon>Bacillati</taxon>
        <taxon>Bacillota</taxon>
        <taxon>Negativicutes</taxon>
        <taxon>Selenomonadales</taxon>
        <taxon>Selenomonadaceae</taxon>
        <taxon>Selenomonas</taxon>
    </lineage>
</organism>
<dbReference type="Proteomes" id="UP000323646">
    <property type="component" value="Unassembled WGS sequence"/>
</dbReference>
<dbReference type="EMBL" id="VTOY01000014">
    <property type="protein sequence ID" value="TYZ20505.1"/>
    <property type="molecule type" value="Genomic_DNA"/>
</dbReference>
<evidence type="ECO:0000256" key="1">
    <source>
        <dbReference type="SAM" id="MobiDB-lite"/>
    </source>
</evidence>
<dbReference type="RefSeq" id="WP_149172181.1">
    <property type="nucleotide sequence ID" value="NZ_VTOY01000014.1"/>
</dbReference>